<evidence type="ECO:0000256" key="5">
    <source>
        <dbReference type="ARBA" id="ARBA00022741"/>
    </source>
</evidence>
<evidence type="ECO:0000259" key="13">
    <source>
        <dbReference type="PROSITE" id="PS50110"/>
    </source>
</evidence>
<evidence type="ECO:0000256" key="3">
    <source>
        <dbReference type="ARBA" id="ARBA00022553"/>
    </source>
</evidence>
<feature type="modified residue" description="4-aspartylphosphate" evidence="9">
    <location>
        <position position="617"/>
    </location>
</feature>
<evidence type="ECO:0000256" key="9">
    <source>
        <dbReference type="PROSITE-ProRule" id="PRU00169"/>
    </source>
</evidence>
<dbReference type="EMBL" id="CP012159">
    <property type="protein sequence ID" value="AKT36126.1"/>
    <property type="molecule type" value="Genomic_DNA"/>
</dbReference>
<dbReference type="SMART" id="SM00388">
    <property type="entry name" value="HisKA"/>
    <property type="match status" value="1"/>
</dbReference>
<evidence type="ECO:0000256" key="10">
    <source>
        <dbReference type="SAM" id="Coils"/>
    </source>
</evidence>
<dbReference type="PRINTS" id="PR00344">
    <property type="entry name" value="BCTRLSENSOR"/>
</dbReference>
<evidence type="ECO:0000256" key="7">
    <source>
        <dbReference type="ARBA" id="ARBA00022840"/>
    </source>
</evidence>
<dbReference type="PROSITE" id="PS50110">
    <property type="entry name" value="RESPONSE_REGULATORY"/>
    <property type="match status" value="1"/>
</dbReference>
<evidence type="ECO:0000256" key="11">
    <source>
        <dbReference type="SAM" id="MobiDB-lite"/>
    </source>
</evidence>
<keyword evidence="4" id="KW-0808">Transferase</keyword>
<evidence type="ECO:0000256" key="6">
    <source>
        <dbReference type="ARBA" id="ARBA00022777"/>
    </source>
</evidence>
<keyword evidence="17" id="KW-1185">Reference proteome</keyword>
<evidence type="ECO:0000259" key="14">
    <source>
        <dbReference type="PROSITE" id="PS50112"/>
    </source>
</evidence>
<dbReference type="OrthoDB" id="5483045at2"/>
<keyword evidence="7" id="KW-0067">ATP-binding</keyword>
<dbReference type="GO" id="GO:0005524">
    <property type="term" value="F:ATP binding"/>
    <property type="evidence" value="ECO:0007669"/>
    <property type="project" value="UniProtKB-KW"/>
</dbReference>
<dbReference type="CDD" id="cd00130">
    <property type="entry name" value="PAS"/>
    <property type="match status" value="2"/>
</dbReference>
<dbReference type="InterPro" id="IPR035965">
    <property type="entry name" value="PAS-like_dom_sf"/>
</dbReference>
<dbReference type="InterPro" id="IPR005467">
    <property type="entry name" value="His_kinase_dom"/>
</dbReference>
<keyword evidence="10" id="KW-0175">Coiled coil</keyword>
<feature type="domain" description="PAC" evidence="15">
    <location>
        <begin position="229"/>
        <end position="281"/>
    </location>
</feature>
<dbReference type="KEGG" id="ccro:CMC5_002390"/>
<dbReference type="Pfam" id="PF00072">
    <property type="entry name" value="Response_reg"/>
    <property type="match status" value="1"/>
</dbReference>
<evidence type="ECO:0000256" key="2">
    <source>
        <dbReference type="ARBA" id="ARBA00012438"/>
    </source>
</evidence>
<keyword evidence="6" id="KW-0418">Kinase</keyword>
<dbReference type="SUPFAM" id="SSF55785">
    <property type="entry name" value="PYP-like sensor domain (PAS domain)"/>
    <property type="match status" value="2"/>
</dbReference>
<dbReference type="Gene3D" id="2.10.70.100">
    <property type="match status" value="1"/>
</dbReference>
<dbReference type="Pfam" id="PF02518">
    <property type="entry name" value="HATPase_c"/>
    <property type="match status" value="1"/>
</dbReference>
<dbReference type="InterPro" id="IPR003661">
    <property type="entry name" value="HisK_dim/P_dom"/>
</dbReference>
<evidence type="ECO:0000313" key="16">
    <source>
        <dbReference type="EMBL" id="AKT36126.1"/>
    </source>
</evidence>
<dbReference type="InterPro" id="IPR036097">
    <property type="entry name" value="HisK_dim/P_sf"/>
</dbReference>
<keyword evidence="8" id="KW-0902">Two-component regulatory system</keyword>
<dbReference type="PROSITE" id="PS50112">
    <property type="entry name" value="PAS"/>
    <property type="match status" value="1"/>
</dbReference>
<comment type="catalytic activity">
    <reaction evidence="1">
        <text>ATP + protein L-histidine = ADP + protein N-phospho-L-histidine.</text>
        <dbReference type="EC" id="2.7.13.3"/>
    </reaction>
</comment>
<dbReference type="SUPFAM" id="SSF47384">
    <property type="entry name" value="Homodimeric domain of signal transducing histidine kinase"/>
    <property type="match status" value="1"/>
</dbReference>
<feature type="domain" description="Response regulatory" evidence="13">
    <location>
        <begin position="566"/>
        <end position="688"/>
    </location>
</feature>
<feature type="compositionally biased region" description="Low complexity" evidence="11">
    <location>
        <begin position="447"/>
        <end position="463"/>
    </location>
</feature>
<dbReference type="SMART" id="SM00448">
    <property type="entry name" value="REC"/>
    <property type="match status" value="1"/>
</dbReference>
<dbReference type="Proteomes" id="UP000067626">
    <property type="component" value="Chromosome"/>
</dbReference>
<dbReference type="Gene3D" id="3.30.565.10">
    <property type="entry name" value="Histidine kinase-like ATPase, C-terminal domain"/>
    <property type="match status" value="1"/>
</dbReference>
<feature type="domain" description="Histidine kinase" evidence="12">
    <location>
        <begin position="301"/>
        <end position="545"/>
    </location>
</feature>
<organism evidence="16 17">
    <name type="scientific">Chondromyces crocatus</name>
    <dbReference type="NCBI Taxonomy" id="52"/>
    <lineage>
        <taxon>Bacteria</taxon>
        <taxon>Pseudomonadati</taxon>
        <taxon>Myxococcota</taxon>
        <taxon>Polyangia</taxon>
        <taxon>Polyangiales</taxon>
        <taxon>Polyangiaceae</taxon>
        <taxon>Chondromyces</taxon>
    </lineage>
</organism>
<dbReference type="Gene3D" id="3.40.50.2300">
    <property type="match status" value="1"/>
</dbReference>
<dbReference type="Gene3D" id="3.30.450.20">
    <property type="entry name" value="PAS domain"/>
    <property type="match status" value="2"/>
</dbReference>
<dbReference type="EC" id="2.7.13.3" evidence="2"/>
<evidence type="ECO:0000313" key="17">
    <source>
        <dbReference type="Proteomes" id="UP000067626"/>
    </source>
</evidence>
<feature type="domain" description="PAS" evidence="14">
    <location>
        <begin position="15"/>
        <end position="92"/>
    </location>
</feature>
<dbReference type="PANTHER" id="PTHR43065:SF46">
    <property type="entry name" value="C4-DICARBOXYLATE TRANSPORT SENSOR PROTEIN DCTB"/>
    <property type="match status" value="1"/>
</dbReference>
<dbReference type="SUPFAM" id="SSF52172">
    <property type="entry name" value="CheY-like"/>
    <property type="match status" value="1"/>
</dbReference>
<dbReference type="InterPro" id="IPR000700">
    <property type="entry name" value="PAS-assoc_C"/>
</dbReference>
<dbReference type="InterPro" id="IPR013655">
    <property type="entry name" value="PAS_fold_3"/>
</dbReference>
<evidence type="ECO:0000259" key="15">
    <source>
        <dbReference type="PROSITE" id="PS50113"/>
    </source>
</evidence>
<dbReference type="AlphaFoldDB" id="A0A0K1E5H6"/>
<dbReference type="InterPro" id="IPR011006">
    <property type="entry name" value="CheY-like_superfamily"/>
</dbReference>
<dbReference type="Pfam" id="PF00512">
    <property type="entry name" value="HisKA"/>
    <property type="match status" value="1"/>
</dbReference>
<dbReference type="InterPro" id="IPR001789">
    <property type="entry name" value="Sig_transdc_resp-reg_receiver"/>
</dbReference>
<dbReference type="InterPro" id="IPR003594">
    <property type="entry name" value="HATPase_dom"/>
</dbReference>
<gene>
    <name evidence="16" type="ORF">CMC5_002390</name>
</gene>
<evidence type="ECO:0000256" key="4">
    <source>
        <dbReference type="ARBA" id="ARBA00022679"/>
    </source>
</evidence>
<dbReference type="InterPro" id="IPR036890">
    <property type="entry name" value="HATPase_C_sf"/>
</dbReference>
<accession>A0A0K1E5H6</accession>
<dbReference type="SUPFAM" id="SSF55874">
    <property type="entry name" value="ATPase domain of HSP90 chaperone/DNA topoisomerase II/histidine kinase"/>
    <property type="match status" value="1"/>
</dbReference>
<protein>
    <recommendedName>
        <fullName evidence="2">histidine kinase</fullName>
        <ecNumber evidence="2">2.7.13.3</ecNumber>
    </recommendedName>
</protein>
<dbReference type="InterPro" id="IPR001610">
    <property type="entry name" value="PAC"/>
</dbReference>
<dbReference type="PROSITE" id="PS50109">
    <property type="entry name" value="HIS_KIN"/>
    <property type="match status" value="1"/>
</dbReference>
<dbReference type="STRING" id="52.CMC5_002390"/>
<evidence type="ECO:0000259" key="12">
    <source>
        <dbReference type="PROSITE" id="PS50109"/>
    </source>
</evidence>
<dbReference type="Pfam" id="PF08447">
    <property type="entry name" value="PAS_3"/>
    <property type="match status" value="2"/>
</dbReference>
<evidence type="ECO:0000256" key="1">
    <source>
        <dbReference type="ARBA" id="ARBA00000085"/>
    </source>
</evidence>
<dbReference type="GO" id="GO:0000155">
    <property type="term" value="F:phosphorelay sensor kinase activity"/>
    <property type="evidence" value="ECO:0007669"/>
    <property type="project" value="InterPro"/>
</dbReference>
<dbReference type="InterPro" id="IPR004358">
    <property type="entry name" value="Sig_transdc_His_kin-like_C"/>
</dbReference>
<dbReference type="PROSITE" id="PS50113">
    <property type="entry name" value="PAC"/>
    <property type="match status" value="2"/>
</dbReference>
<feature type="domain" description="PAC" evidence="15">
    <location>
        <begin position="95"/>
        <end position="146"/>
    </location>
</feature>
<reference evidence="16 17" key="1">
    <citation type="submission" date="2015-07" db="EMBL/GenBank/DDBJ databases">
        <title>Genome analysis of myxobacterium Chondromyces crocatus Cm c5 reveals a high potential for natural compound synthesis and the genetic basis for the loss of fruiting body formation.</title>
        <authorList>
            <person name="Zaburannyi N."/>
            <person name="Bunk B."/>
            <person name="Maier J."/>
            <person name="Overmann J."/>
            <person name="Mueller R."/>
        </authorList>
    </citation>
    <scope>NUCLEOTIDE SEQUENCE [LARGE SCALE GENOMIC DNA]</scope>
    <source>
        <strain evidence="16 17">Cm c5</strain>
    </source>
</reference>
<feature type="region of interest" description="Disordered" evidence="11">
    <location>
        <begin position="447"/>
        <end position="468"/>
    </location>
</feature>
<dbReference type="PANTHER" id="PTHR43065">
    <property type="entry name" value="SENSOR HISTIDINE KINASE"/>
    <property type="match status" value="1"/>
</dbReference>
<dbReference type="SMART" id="SM00086">
    <property type="entry name" value="PAC"/>
    <property type="match status" value="2"/>
</dbReference>
<dbReference type="CDD" id="cd00156">
    <property type="entry name" value="REC"/>
    <property type="match status" value="1"/>
</dbReference>
<feature type="coiled-coil region" evidence="10">
    <location>
        <begin position="130"/>
        <end position="157"/>
    </location>
</feature>
<dbReference type="CDD" id="cd00082">
    <property type="entry name" value="HisKA"/>
    <property type="match status" value="1"/>
</dbReference>
<dbReference type="SMART" id="SM00387">
    <property type="entry name" value="HATPase_c"/>
    <property type="match status" value="1"/>
</dbReference>
<evidence type="ECO:0000256" key="8">
    <source>
        <dbReference type="ARBA" id="ARBA00023012"/>
    </source>
</evidence>
<name>A0A0K1E5H6_CHOCO</name>
<proteinExistence type="predicted"/>
<sequence length="695" mass="75838">MRPMSSHDRSDPEEALRRLQQLVDGIPDAALYALVIRTDGSVQYEHASAGVERLSGIPAHEVLADANALLTLVLPDDLPGVRLRLKASLDSGEPFDCELRVRSRDGVVRWVRNRATVVKLPDGSTRITGLAVDESEHKQAELQREQAERARRTSEEALVAAQSIARLGGFRLHLPTRTVLWTDEMFRLLGRKVGNDPPSFDELIEMIHPEDRRGFLDALDLCGREGVPYMLEHRALRADGVVVHLASKGVSRRDATGKVVEIIGTAQDVTERVIEEQARARLEERLLQAQKLESLGLLAGGIAHDFNNLLTGVLTEASLVLDEVPYGSPVHGALRAIETSARRMSDLTKQLLAYAGGGPFTVERLDPVQLVGEMLELLRRNIGREVKLLVDTPRLSTSADTAVCVEADPTQLRQVVMNLVLNASDALQGRSGEVRIRSWIETGQNASTSSTTLASKSPSTTTTLGATVRPTGPGVWVLEVSDTGCGMTPETRRRIFDPFFTTKGRGRGLGLSAVQGIVRRMFGQIEVESEVDRGTTIRLRVPLTAGQAPLASTRETPSRAALQKLRVLVVDDEEAVRITLSRVLGRRGHTVAMAEDGSDAIETFRNARGNFDLVLLDISMPRKNGYEALEAIRNLRASARVVLMSGYSEAHLAGAGIHSERGSESTIDGFLEKPFAVEAIDRVLAEALRARGEAL</sequence>
<dbReference type="Gene3D" id="1.10.287.130">
    <property type="match status" value="1"/>
</dbReference>
<keyword evidence="5" id="KW-0547">Nucleotide-binding</keyword>
<dbReference type="InterPro" id="IPR000014">
    <property type="entry name" value="PAS"/>
</dbReference>
<keyword evidence="3 9" id="KW-0597">Phosphoprotein</keyword>